<organism evidence="7">
    <name type="scientific">Chromera velia CCMP2878</name>
    <dbReference type="NCBI Taxonomy" id="1169474"/>
    <lineage>
        <taxon>Eukaryota</taxon>
        <taxon>Sar</taxon>
        <taxon>Alveolata</taxon>
        <taxon>Colpodellida</taxon>
        <taxon>Chromeraceae</taxon>
        <taxon>Chromera</taxon>
    </lineage>
</organism>
<name>A0A0G4HZW7_9ALVE</name>
<evidence type="ECO:0000313" key="7">
    <source>
        <dbReference type="EMBL" id="CEM50135.1"/>
    </source>
</evidence>
<keyword evidence="4" id="KW-1133">Transmembrane helix</keyword>
<keyword evidence="3" id="KW-0677">Repeat</keyword>
<dbReference type="AlphaFoldDB" id="A0A0G4HZW7"/>
<feature type="compositionally biased region" description="Basic and acidic residues" evidence="6">
    <location>
        <begin position="214"/>
        <end position="226"/>
    </location>
</feature>
<protein>
    <submittedName>
        <fullName evidence="7">Uncharacterized protein</fullName>
    </submittedName>
</protein>
<feature type="region of interest" description="Disordered" evidence="6">
    <location>
        <begin position="207"/>
        <end position="226"/>
    </location>
</feature>
<evidence type="ECO:0000256" key="6">
    <source>
        <dbReference type="SAM" id="MobiDB-lite"/>
    </source>
</evidence>
<dbReference type="InterPro" id="IPR037721">
    <property type="entry name" value="Ferlin"/>
</dbReference>
<keyword evidence="5" id="KW-0472">Membrane</keyword>
<evidence type="ECO:0000256" key="4">
    <source>
        <dbReference type="ARBA" id="ARBA00022989"/>
    </source>
</evidence>
<reference evidence="7" key="1">
    <citation type="submission" date="2014-11" db="EMBL/GenBank/DDBJ databases">
        <authorList>
            <person name="Otto D Thomas"/>
            <person name="Naeem Raeece"/>
        </authorList>
    </citation>
    <scope>NUCLEOTIDE SEQUENCE</scope>
</reference>
<proteinExistence type="predicted"/>
<evidence type="ECO:0000256" key="5">
    <source>
        <dbReference type="ARBA" id="ARBA00023136"/>
    </source>
</evidence>
<gene>
    <name evidence="7" type="ORF">Cvel_9823</name>
</gene>
<dbReference type="Gene3D" id="2.60.40.150">
    <property type="entry name" value="C2 domain"/>
    <property type="match status" value="1"/>
</dbReference>
<evidence type="ECO:0000256" key="2">
    <source>
        <dbReference type="ARBA" id="ARBA00022692"/>
    </source>
</evidence>
<evidence type="ECO:0000256" key="1">
    <source>
        <dbReference type="ARBA" id="ARBA00004370"/>
    </source>
</evidence>
<dbReference type="PANTHER" id="PTHR12546">
    <property type="entry name" value="FER-1-LIKE"/>
    <property type="match status" value="1"/>
</dbReference>
<dbReference type="InterPro" id="IPR035892">
    <property type="entry name" value="C2_domain_sf"/>
</dbReference>
<evidence type="ECO:0000256" key="3">
    <source>
        <dbReference type="ARBA" id="ARBA00022737"/>
    </source>
</evidence>
<dbReference type="GO" id="GO:0016020">
    <property type="term" value="C:membrane"/>
    <property type="evidence" value="ECO:0007669"/>
    <property type="project" value="UniProtKB-SubCell"/>
</dbReference>
<accession>A0A0G4HZW7</accession>
<sequence length="226" mass="25369">MHSDGGLDVPIETRALFHPNDTHSGGEATAMPRGTLKCWVELMTPDTAARTALHVLPSPDPEAFQIRLVIWRVGLWVAGFVFDIQIPSAFPTLKLQLWEANLLSDESLGECTLDLQQDYSKAKRTRKKQKLRSWVSCSHPKFPGKSRGLVDLELHILTQAEALFDPVGKAREEPNKDPHLETVTENRSRMEGNQFVESGLVKLKDPMNELTAQMEKREVSGDTRSD</sequence>
<dbReference type="VEuPathDB" id="CryptoDB:Cvel_9823"/>
<dbReference type="PhylomeDB" id="A0A0G4HZW7"/>
<dbReference type="GO" id="GO:0007009">
    <property type="term" value="P:plasma membrane organization"/>
    <property type="evidence" value="ECO:0007669"/>
    <property type="project" value="TreeGrafter"/>
</dbReference>
<dbReference type="SUPFAM" id="SSF49562">
    <property type="entry name" value="C2 domain (Calcium/lipid-binding domain, CaLB)"/>
    <property type="match status" value="1"/>
</dbReference>
<dbReference type="EMBL" id="CDMZ01004567">
    <property type="protein sequence ID" value="CEM50135.1"/>
    <property type="molecule type" value="Genomic_DNA"/>
</dbReference>
<dbReference type="PANTHER" id="PTHR12546:SF33">
    <property type="entry name" value="SPERM VESICLE FUSION PROTEIN FER-1"/>
    <property type="match status" value="1"/>
</dbReference>
<comment type="subcellular location">
    <subcellularLocation>
        <location evidence="1">Membrane</location>
    </subcellularLocation>
</comment>
<keyword evidence="2" id="KW-0812">Transmembrane</keyword>